<keyword evidence="1" id="KW-0175">Coiled coil</keyword>
<feature type="coiled-coil region" evidence="1">
    <location>
        <begin position="86"/>
        <end position="113"/>
    </location>
</feature>
<organism evidence="2 3">
    <name type="scientific">Oikopleura dioica</name>
    <name type="common">Tunicate</name>
    <dbReference type="NCBI Taxonomy" id="34765"/>
    <lineage>
        <taxon>Eukaryota</taxon>
        <taxon>Metazoa</taxon>
        <taxon>Chordata</taxon>
        <taxon>Tunicata</taxon>
        <taxon>Appendicularia</taxon>
        <taxon>Copelata</taxon>
        <taxon>Oikopleuridae</taxon>
        <taxon>Oikopleura</taxon>
    </lineage>
</organism>
<reference evidence="2 3" key="1">
    <citation type="submission" date="2021-04" db="EMBL/GenBank/DDBJ databases">
        <authorList>
            <person name="Bliznina A."/>
        </authorList>
    </citation>
    <scope>NUCLEOTIDE SEQUENCE [LARGE SCALE GENOMIC DNA]</scope>
</reference>
<protein>
    <submittedName>
        <fullName evidence="2">Oidioi.mRNA.OKI2018_I69.PAR.g9281.t1.cds</fullName>
    </submittedName>
</protein>
<dbReference type="EMBL" id="OU015568">
    <property type="protein sequence ID" value="CAG5079556.1"/>
    <property type="molecule type" value="Genomic_DNA"/>
</dbReference>
<proteinExistence type="predicted"/>
<evidence type="ECO:0000256" key="1">
    <source>
        <dbReference type="SAM" id="Coils"/>
    </source>
</evidence>
<accession>A0ABN7RJW6</accession>
<evidence type="ECO:0000313" key="2">
    <source>
        <dbReference type="EMBL" id="CAG5079556.1"/>
    </source>
</evidence>
<gene>
    <name evidence="2" type="ORF">OKIOD_LOCUS839</name>
</gene>
<evidence type="ECO:0000313" key="3">
    <source>
        <dbReference type="Proteomes" id="UP001158576"/>
    </source>
</evidence>
<name>A0ABN7RJW6_OIKDI</name>
<keyword evidence="3" id="KW-1185">Reference proteome</keyword>
<dbReference type="Proteomes" id="UP001158576">
    <property type="component" value="Chromosome PAR"/>
</dbReference>
<sequence>MGDSGVFTSNNQIPRDDEAFQTAQTEIDYDSNNLRQTNATDFYPRNLPVTQAPRPRMQTVQNLTQQTNKMSLKNNCQGCSEKDMTISKLQNHIQQLEATLKMTQMSLEKSKQVDFSMAKRMETEAGLEKEENVKDSKIKSHPPEKMKRNVEIEKFMPVETVDNCIKETQIGLDAVSISKKETEEIPTETARNTWNTSFMNRRNRTIHGLLKPSDFETKPLPAKDSTTNVHRNIANITPIKTRPQPEELSCRQCQEKDLVIDHLKRENEAKDHKIAALTSETARLTRMSQYQSQRQESNPASRILIFKISIQDLHQNKNLPNFHHFLISLVEV</sequence>